<reference evidence="8" key="1">
    <citation type="submission" date="2023-01" db="EMBL/GenBank/DDBJ databases">
        <title>Genome assembly of the deep-sea coral Lophelia pertusa.</title>
        <authorList>
            <person name="Herrera S."/>
            <person name="Cordes E."/>
        </authorList>
    </citation>
    <scope>NUCLEOTIDE SEQUENCE</scope>
    <source>
        <strain evidence="8">USNM1676648</strain>
        <tissue evidence="8">Polyp</tissue>
    </source>
</reference>
<dbReference type="PANTHER" id="PTHR24131:SF10">
    <property type="entry name" value="ANKYRIN-REPEAT, SH3-DOMAIN, AND PROLINE-RICH-REGION CONTAINING PROTEIN, ISOFORM B"/>
    <property type="match status" value="1"/>
</dbReference>
<feature type="region of interest" description="Disordered" evidence="7">
    <location>
        <begin position="736"/>
        <end position="772"/>
    </location>
</feature>
<feature type="compositionally biased region" description="Polar residues" evidence="7">
    <location>
        <begin position="820"/>
        <end position="830"/>
    </location>
</feature>
<feature type="region of interest" description="Disordered" evidence="7">
    <location>
        <begin position="1208"/>
        <end position="1230"/>
    </location>
</feature>
<feature type="compositionally biased region" description="Basic and acidic residues" evidence="7">
    <location>
        <begin position="831"/>
        <end position="844"/>
    </location>
</feature>
<feature type="compositionally biased region" description="Polar residues" evidence="7">
    <location>
        <begin position="393"/>
        <end position="409"/>
    </location>
</feature>
<dbReference type="InterPro" id="IPR047163">
    <property type="entry name" value="ASPP1/2"/>
</dbReference>
<feature type="compositionally biased region" description="Polar residues" evidence="7">
    <location>
        <begin position="340"/>
        <end position="350"/>
    </location>
</feature>
<organism evidence="8 9">
    <name type="scientific">Desmophyllum pertusum</name>
    <dbReference type="NCBI Taxonomy" id="174260"/>
    <lineage>
        <taxon>Eukaryota</taxon>
        <taxon>Metazoa</taxon>
        <taxon>Cnidaria</taxon>
        <taxon>Anthozoa</taxon>
        <taxon>Hexacorallia</taxon>
        <taxon>Scleractinia</taxon>
        <taxon>Caryophylliina</taxon>
        <taxon>Caryophylliidae</taxon>
        <taxon>Desmophyllum</taxon>
    </lineage>
</organism>
<feature type="region of interest" description="Disordered" evidence="7">
    <location>
        <begin position="1061"/>
        <end position="1136"/>
    </location>
</feature>
<feature type="coiled-coil region" evidence="6">
    <location>
        <begin position="110"/>
        <end position="161"/>
    </location>
</feature>
<feature type="compositionally biased region" description="Polar residues" evidence="7">
    <location>
        <begin position="663"/>
        <end position="673"/>
    </location>
</feature>
<dbReference type="EMBL" id="MU826365">
    <property type="protein sequence ID" value="KAJ7378542.1"/>
    <property type="molecule type" value="Genomic_DNA"/>
</dbReference>
<feature type="region of interest" description="Disordered" evidence="7">
    <location>
        <begin position="498"/>
        <end position="537"/>
    </location>
</feature>
<dbReference type="GO" id="GO:0005634">
    <property type="term" value="C:nucleus"/>
    <property type="evidence" value="ECO:0007669"/>
    <property type="project" value="UniProtKB-SubCell"/>
</dbReference>
<keyword evidence="5" id="KW-0539">Nucleus</keyword>
<keyword evidence="6" id="KW-0175">Coiled coil</keyword>
<evidence type="ECO:0000256" key="4">
    <source>
        <dbReference type="ARBA" id="ARBA00023043"/>
    </source>
</evidence>
<dbReference type="Gene3D" id="1.25.40.20">
    <property type="entry name" value="Ankyrin repeat-containing domain"/>
    <property type="match status" value="1"/>
</dbReference>
<accession>A0A9W9ZBB8</accession>
<protein>
    <submittedName>
        <fullName evidence="8">Uncharacterized protein</fullName>
    </submittedName>
</protein>
<feature type="compositionally biased region" description="Low complexity" evidence="7">
    <location>
        <begin position="1093"/>
        <end position="1106"/>
    </location>
</feature>
<dbReference type="InterPro" id="IPR036770">
    <property type="entry name" value="Ankyrin_rpt-contain_sf"/>
</dbReference>
<feature type="region of interest" description="Disordered" evidence="7">
    <location>
        <begin position="816"/>
        <end position="844"/>
    </location>
</feature>
<dbReference type="GO" id="GO:0002039">
    <property type="term" value="F:p53 binding"/>
    <property type="evidence" value="ECO:0007669"/>
    <property type="project" value="InterPro"/>
</dbReference>
<feature type="compositionally biased region" description="Polar residues" evidence="7">
    <location>
        <begin position="736"/>
        <end position="758"/>
    </location>
</feature>
<keyword evidence="2" id="KW-0053">Apoptosis</keyword>
<feature type="compositionally biased region" description="Polar residues" evidence="7">
    <location>
        <begin position="177"/>
        <end position="188"/>
    </location>
</feature>
<feature type="compositionally biased region" description="Polar residues" evidence="7">
    <location>
        <begin position="1014"/>
        <end position="1024"/>
    </location>
</feature>
<dbReference type="PANTHER" id="PTHR24131">
    <property type="entry name" value="APOPTOSIS-STIMULATING OF P53 PROTEIN"/>
    <property type="match status" value="1"/>
</dbReference>
<feature type="compositionally biased region" description="Polar residues" evidence="7">
    <location>
        <begin position="1208"/>
        <end position="1224"/>
    </location>
</feature>
<feature type="region of interest" description="Disordered" evidence="7">
    <location>
        <begin position="334"/>
        <end position="414"/>
    </location>
</feature>
<evidence type="ECO:0000313" key="9">
    <source>
        <dbReference type="Proteomes" id="UP001163046"/>
    </source>
</evidence>
<evidence type="ECO:0000256" key="2">
    <source>
        <dbReference type="ARBA" id="ARBA00022703"/>
    </source>
</evidence>
<feature type="compositionally biased region" description="Low complexity" evidence="7">
    <location>
        <begin position="507"/>
        <end position="535"/>
    </location>
</feature>
<comment type="caution">
    <text evidence="8">The sequence shown here is derived from an EMBL/GenBank/DDBJ whole genome shotgun (WGS) entry which is preliminary data.</text>
</comment>
<dbReference type="Proteomes" id="UP001163046">
    <property type="component" value="Unassembled WGS sequence"/>
</dbReference>
<proteinExistence type="predicted"/>
<feature type="region of interest" description="Disordered" evidence="7">
    <location>
        <begin position="655"/>
        <end position="674"/>
    </location>
</feature>
<dbReference type="GO" id="GO:0006915">
    <property type="term" value="P:apoptotic process"/>
    <property type="evidence" value="ECO:0007669"/>
    <property type="project" value="UniProtKB-KW"/>
</dbReference>
<gene>
    <name evidence="8" type="ORF">OS493_022527</name>
</gene>
<sequence length="1456" mass="161314">MAALKKGDVIFQLQRRGYFICEPSLYEPPRIMRSTSILSLQISITRQQTVKVIKTSKLLGGSRVSVNDLKEFAAKQQQEIVAKERELKTRQIQLMEMKRKSQNKPQNRYIDQLSTKADEQEKRLKALRQVQDQVDTYKLSNSALAEELDNVRSLFMEKEKELAIAVVKVESLTQQLDKQRKGWSQSSPSREKTHQELELERLRKELMTRNELNHQQSVQIQSQKQLLAEKHKELFELDAQIDHYTNDLRQKRSQDNHTKQSNHRVNGSASPTGEQDFVEMDYSNLGSFSKRSNKTSNGDSKNTNSTGNAPATSGSFRGRGRNARKLETLLEVEEEISDGHASSKSSTEDLTQGPGPPRASRVTTLKSRFETDGVTEGGKRWSSRDRELRGTKDITSSTKLSNGSSNPSQRVDPEGVETPVIHARELFDLNGVHSMDEQRAKRYYSMNEFMDISSLKIKPRQDAVGNTEERNPTLQQGEFEVPHSAEIKHILSGLDFKTEAPSCSTESSTPSDGGDFSGPSSPSSFSSSSSASSNSITRPKAAVFAITGVAKRTDNFSLPSDPPQHRNAETSSKASPQRSFQGLANTAQYQGLSNANTFQPLNAEPEEPIPGVLYNEAGANDLPLQARLVKSEAFPTKNENVDSIARATVMDFSRSGTKPKMSAKQTDGTSGSDGQRALRLTEVKALETKPNRMNVTTTSGDHGGEVPNLAELKTAESKVKTAGKAQLSRLCYQTPAPLNNRISPQRQAMRNSESQLRLQRNEEDSSSYNNEKARLEDTKMTVDDSSFEMNKKTSINYSLPLLLEQNSIKANGFVQKEKSVGSSPSFGNSNEDYKSEHPNDETDNVKRLSDIVQSSEKTTYDRSQIAPLIFKPISFRAKKMPGDPNMNTSANRSQLAPLISNSISIRGQTSLTKITVTPSASFYSANNAMIPEKRSPVPTSKRTRFMYRGVAPTYPEVNELLVNDESSDDTFHDGEERKHEESVDKESAEKETAFTIREQGSKPRKPPRQDAKQVVSSFNIQLSSRNKKTLQEQEDTSSSEGDDKTIGSVATGSKIFVGKELNSDSGRLGSESGGVHYDSSRLSSESGRINYDSSRPSSESGRLSSENGRLSSESGIDKSRESSPLGSYPEAQTSHTVNSENVAGGFLWKSQLEQAPLSKNILTAPSLFKPLPSSRQVSSPIHTDNVQKTQESFPSKNAAQKLMILSNGESLPSELSPSRTSPSGNMDDVVSERTPLSADKFQRNVEMKTILTIKDFPLKITDVDEAKPVVDNPSKPNSDGITALHNARLRMSRPSGSFPRGNTARISTLQTHTDGLHSIVLPPQRHRNGSLSCLNKARAFSLATSLEKKTPLQCCERGLPGYFNCMRYLNGSHFHDVTFVDCVNSRTVCAAEFGLLNEGRVYALYNYSADEQDELSFSCAVRSLLVLKREMRPRRNGGGPRTRTRRLGTYQEIYSG</sequence>
<feature type="region of interest" description="Disordered" evidence="7">
    <location>
        <begin position="250"/>
        <end position="321"/>
    </location>
</feature>
<feature type="region of interest" description="Disordered" evidence="7">
    <location>
        <begin position="177"/>
        <end position="196"/>
    </location>
</feature>
<keyword evidence="4" id="KW-0040">ANK repeat</keyword>
<keyword evidence="3" id="KW-0677">Repeat</keyword>
<feature type="compositionally biased region" description="Polar residues" evidence="7">
    <location>
        <begin position="284"/>
        <end position="315"/>
    </location>
</feature>
<feature type="region of interest" description="Disordered" evidence="7">
    <location>
        <begin position="966"/>
        <end position="1047"/>
    </location>
</feature>
<dbReference type="GO" id="GO:0042981">
    <property type="term" value="P:regulation of apoptotic process"/>
    <property type="evidence" value="ECO:0007669"/>
    <property type="project" value="InterPro"/>
</dbReference>
<evidence type="ECO:0000256" key="7">
    <source>
        <dbReference type="SAM" id="MobiDB-lite"/>
    </source>
</evidence>
<dbReference type="OrthoDB" id="10038642at2759"/>
<evidence type="ECO:0000256" key="1">
    <source>
        <dbReference type="ARBA" id="ARBA00004123"/>
    </source>
</evidence>
<feature type="region of interest" description="Disordered" evidence="7">
    <location>
        <begin position="460"/>
        <end position="480"/>
    </location>
</feature>
<name>A0A9W9ZBB8_9CNID</name>
<feature type="compositionally biased region" description="Polar residues" evidence="7">
    <location>
        <begin position="263"/>
        <end position="273"/>
    </location>
</feature>
<feature type="region of interest" description="Disordered" evidence="7">
    <location>
        <begin position="553"/>
        <end position="580"/>
    </location>
</feature>
<evidence type="ECO:0000256" key="3">
    <source>
        <dbReference type="ARBA" id="ARBA00022737"/>
    </source>
</evidence>
<feature type="compositionally biased region" description="Polar residues" evidence="7">
    <location>
        <begin position="569"/>
        <end position="580"/>
    </location>
</feature>
<evidence type="ECO:0000256" key="6">
    <source>
        <dbReference type="SAM" id="Coils"/>
    </source>
</evidence>
<evidence type="ECO:0000313" key="8">
    <source>
        <dbReference type="EMBL" id="KAJ7378542.1"/>
    </source>
</evidence>
<evidence type="ECO:0000256" key="5">
    <source>
        <dbReference type="ARBA" id="ARBA00023242"/>
    </source>
</evidence>
<keyword evidence="9" id="KW-1185">Reference proteome</keyword>
<feature type="compositionally biased region" description="Polar residues" evidence="7">
    <location>
        <begin position="1122"/>
        <end position="1136"/>
    </location>
</feature>
<feature type="compositionally biased region" description="Basic and acidic residues" evidence="7">
    <location>
        <begin position="367"/>
        <end position="392"/>
    </location>
</feature>
<feature type="compositionally biased region" description="Basic and acidic residues" evidence="7">
    <location>
        <begin position="969"/>
        <end position="992"/>
    </location>
</feature>
<comment type="subcellular location">
    <subcellularLocation>
        <location evidence="1">Nucleus</location>
    </subcellularLocation>
</comment>